<feature type="compositionally biased region" description="Low complexity" evidence="1">
    <location>
        <begin position="243"/>
        <end position="264"/>
    </location>
</feature>
<gene>
    <name evidence="2" type="ORF">QBC35DRAFT_528907</name>
</gene>
<dbReference type="AlphaFoldDB" id="A0AAN6X1K8"/>
<evidence type="ECO:0000256" key="1">
    <source>
        <dbReference type="SAM" id="MobiDB-lite"/>
    </source>
</evidence>
<dbReference type="Proteomes" id="UP001302126">
    <property type="component" value="Unassembled WGS sequence"/>
</dbReference>
<accession>A0AAN6X1K8</accession>
<sequence length="273" mass="30023">MIQQERELAMPSYFVLPLIATPVKHINLEKGDRFPRTPAAARSQGPSAELPETPLPILPFWVAQFEDLIGSCTCSRVFKPTRRNKSIINCTGRLPSLYYLMTNSSALQGSQRNYTMSQVLFSVSGTIKKDIRLPLFVIVHKHQSEVVGHEAEDACRGSSARWDSIPIDGTHVWATQCHPPILSLSHPTLLRRYSVTPAVRIRRHTSHLDTLHMQSSFVASTPTVCWESHYHCAGQPLSTSSLSTCTSAPSDDGGSSPSISEPSAFTDVQAAGK</sequence>
<reference evidence="2" key="1">
    <citation type="journal article" date="2023" name="Mol. Phylogenet. Evol.">
        <title>Genome-scale phylogeny and comparative genomics of the fungal order Sordariales.</title>
        <authorList>
            <person name="Hensen N."/>
            <person name="Bonometti L."/>
            <person name="Westerberg I."/>
            <person name="Brannstrom I.O."/>
            <person name="Guillou S."/>
            <person name="Cros-Aarteil S."/>
            <person name="Calhoun S."/>
            <person name="Haridas S."/>
            <person name="Kuo A."/>
            <person name="Mondo S."/>
            <person name="Pangilinan J."/>
            <person name="Riley R."/>
            <person name="LaButti K."/>
            <person name="Andreopoulos B."/>
            <person name="Lipzen A."/>
            <person name="Chen C."/>
            <person name="Yan M."/>
            <person name="Daum C."/>
            <person name="Ng V."/>
            <person name="Clum A."/>
            <person name="Steindorff A."/>
            <person name="Ohm R.A."/>
            <person name="Martin F."/>
            <person name="Silar P."/>
            <person name="Natvig D.O."/>
            <person name="Lalanne C."/>
            <person name="Gautier V."/>
            <person name="Ament-Velasquez S.L."/>
            <person name="Kruys A."/>
            <person name="Hutchinson M.I."/>
            <person name="Powell A.J."/>
            <person name="Barry K."/>
            <person name="Miller A.N."/>
            <person name="Grigoriev I.V."/>
            <person name="Debuchy R."/>
            <person name="Gladieux P."/>
            <person name="Hiltunen Thoren M."/>
            <person name="Johannesson H."/>
        </authorList>
    </citation>
    <scope>NUCLEOTIDE SEQUENCE</scope>
    <source>
        <strain evidence="2">PSN309</strain>
    </source>
</reference>
<evidence type="ECO:0000313" key="3">
    <source>
        <dbReference type="Proteomes" id="UP001302126"/>
    </source>
</evidence>
<name>A0AAN6X1K8_9PEZI</name>
<dbReference type="EMBL" id="MU864358">
    <property type="protein sequence ID" value="KAK4191566.1"/>
    <property type="molecule type" value="Genomic_DNA"/>
</dbReference>
<organism evidence="2 3">
    <name type="scientific">Podospora australis</name>
    <dbReference type="NCBI Taxonomy" id="1536484"/>
    <lineage>
        <taxon>Eukaryota</taxon>
        <taxon>Fungi</taxon>
        <taxon>Dikarya</taxon>
        <taxon>Ascomycota</taxon>
        <taxon>Pezizomycotina</taxon>
        <taxon>Sordariomycetes</taxon>
        <taxon>Sordariomycetidae</taxon>
        <taxon>Sordariales</taxon>
        <taxon>Podosporaceae</taxon>
        <taxon>Podospora</taxon>
    </lineage>
</organism>
<comment type="caution">
    <text evidence="2">The sequence shown here is derived from an EMBL/GenBank/DDBJ whole genome shotgun (WGS) entry which is preliminary data.</text>
</comment>
<evidence type="ECO:0000313" key="2">
    <source>
        <dbReference type="EMBL" id="KAK4191566.1"/>
    </source>
</evidence>
<keyword evidence="3" id="KW-1185">Reference proteome</keyword>
<proteinExistence type="predicted"/>
<reference evidence="2" key="2">
    <citation type="submission" date="2023-05" db="EMBL/GenBank/DDBJ databases">
        <authorList>
            <consortium name="Lawrence Berkeley National Laboratory"/>
            <person name="Steindorff A."/>
            <person name="Hensen N."/>
            <person name="Bonometti L."/>
            <person name="Westerberg I."/>
            <person name="Brannstrom I.O."/>
            <person name="Guillou S."/>
            <person name="Cros-Aarteil S."/>
            <person name="Calhoun S."/>
            <person name="Haridas S."/>
            <person name="Kuo A."/>
            <person name="Mondo S."/>
            <person name="Pangilinan J."/>
            <person name="Riley R."/>
            <person name="Labutti K."/>
            <person name="Andreopoulos B."/>
            <person name="Lipzen A."/>
            <person name="Chen C."/>
            <person name="Yanf M."/>
            <person name="Daum C."/>
            <person name="Ng V."/>
            <person name="Clum A."/>
            <person name="Ohm R."/>
            <person name="Martin F."/>
            <person name="Silar P."/>
            <person name="Natvig D."/>
            <person name="Lalanne C."/>
            <person name="Gautier V."/>
            <person name="Ament-Velasquez S.L."/>
            <person name="Kruys A."/>
            <person name="Hutchinson M.I."/>
            <person name="Powell A.J."/>
            <person name="Barry K."/>
            <person name="Miller A.N."/>
            <person name="Grigoriev I.V."/>
            <person name="Debuchy R."/>
            <person name="Gladieux P."/>
            <person name="Thoren M.H."/>
            <person name="Johannesson H."/>
        </authorList>
    </citation>
    <scope>NUCLEOTIDE SEQUENCE</scope>
    <source>
        <strain evidence="2">PSN309</strain>
    </source>
</reference>
<protein>
    <submittedName>
        <fullName evidence="2">Uncharacterized protein</fullName>
    </submittedName>
</protein>
<feature type="region of interest" description="Disordered" evidence="1">
    <location>
        <begin position="243"/>
        <end position="273"/>
    </location>
</feature>